<keyword evidence="2 6" id="KW-0489">Methyltransferase</keyword>
<keyword evidence="7" id="KW-1185">Reference proteome</keyword>
<evidence type="ECO:0000256" key="4">
    <source>
        <dbReference type="ARBA" id="ARBA00022691"/>
    </source>
</evidence>
<protein>
    <recommendedName>
        <fullName evidence="1">site-specific DNA-methyltransferase (adenine-specific)</fullName>
        <ecNumber evidence="1">2.1.1.72</ecNumber>
    </recommendedName>
</protein>
<dbReference type="RefSeq" id="WP_123233235.1">
    <property type="nucleotide sequence ID" value="NZ_RJSG01000002.1"/>
</dbReference>
<evidence type="ECO:0000256" key="5">
    <source>
        <dbReference type="ARBA" id="ARBA00047942"/>
    </source>
</evidence>
<dbReference type="Pfam" id="PF02086">
    <property type="entry name" value="MethyltransfD12"/>
    <property type="match status" value="1"/>
</dbReference>
<evidence type="ECO:0000256" key="2">
    <source>
        <dbReference type="ARBA" id="ARBA00022603"/>
    </source>
</evidence>
<dbReference type="InterPro" id="IPR012327">
    <property type="entry name" value="MeTrfase_D12"/>
</dbReference>
<accession>A0A3N0DSY0</accession>
<dbReference type="OrthoDB" id="9805629at2"/>
<dbReference type="EMBL" id="RJSG01000002">
    <property type="protein sequence ID" value="RNL78734.1"/>
    <property type="molecule type" value="Genomic_DNA"/>
</dbReference>
<name>A0A3N0DSY0_9ACTN</name>
<evidence type="ECO:0000313" key="6">
    <source>
        <dbReference type="EMBL" id="RNL78734.1"/>
    </source>
</evidence>
<comment type="catalytic activity">
    <reaction evidence="5">
        <text>a 2'-deoxyadenosine in DNA + S-adenosyl-L-methionine = an N(6)-methyl-2'-deoxyadenosine in DNA + S-adenosyl-L-homocysteine + H(+)</text>
        <dbReference type="Rhea" id="RHEA:15197"/>
        <dbReference type="Rhea" id="RHEA-COMP:12418"/>
        <dbReference type="Rhea" id="RHEA-COMP:12419"/>
        <dbReference type="ChEBI" id="CHEBI:15378"/>
        <dbReference type="ChEBI" id="CHEBI:57856"/>
        <dbReference type="ChEBI" id="CHEBI:59789"/>
        <dbReference type="ChEBI" id="CHEBI:90615"/>
        <dbReference type="ChEBI" id="CHEBI:90616"/>
        <dbReference type="EC" id="2.1.1.72"/>
    </reaction>
</comment>
<dbReference type="EC" id="2.1.1.72" evidence="1"/>
<evidence type="ECO:0000256" key="1">
    <source>
        <dbReference type="ARBA" id="ARBA00011900"/>
    </source>
</evidence>
<evidence type="ECO:0000256" key="3">
    <source>
        <dbReference type="ARBA" id="ARBA00022679"/>
    </source>
</evidence>
<evidence type="ECO:0000313" key="7">
    <source>
        <dbReference type="Proteomes" id="UP000277094"/>
    </source>
</evidence>
<dbReference type="GO" id="GO:0003676">
    <property type="term" value="F:nucleic acid binding"/>
    <property type="evidence" value="ECO:0007669"/>
    <property type="project" value="InterPro"/>
</dbReference>
<dbReference type="PROSITE" id="PS00092">
    <property type="entry name" value="N6_MTASE"/>
    <property type="match status" value="1"/>
</dbReference>
<keyword evidence="3 6" id="KW-0808">Transferase</keyword>
<comment type="caution">
    <text evidence="6">The sequence shown here is derived from an EMBL/GenBank/DDBJ whole genome shotgun (WGS) entry which is preliminary data.</text>
</comment>
<organism evidence="6 7">
    <name type="scientific">Nocardioides marmorisolisilvae</name>
    <dbReference type="NCBI Taxonomy" id="1542737"/>
    <lineage>
        <taxon>Bacteria</taxon>
        <taxon>Bacillati</taxon>
        <taxon>Actinomycetota</taxon>
        <taxon>Actinomycetes</taxon>
        <taxon>Propionibacteriales</taxon>
        <taxon>Nocardioidaceae</taxon>
        <taxon>Nocardioides</taxon>
    </lineage>
</organism>
<reference evidence="6 7" key="1">
    <citation type="submission" date="2018-11" db="EMBL/GenBank/DDBJ databases">
        <authorList>
            <person name="Li F."/>
        </authorList>
    </citation>
    <scope>NUCLEOTIDE SEQUENCE [LARGE SCALE GENOMIC DNA]</scope>
    <source>
        <strain evidence="6 7">KIS18-7</strain>
    </source>
</reference>
<gene>
    <name evidence="6" type="ORF">EFL95_06555</name>
</gene>
<keyword evidence="4" id="KW-0949">S-adenosyl-L-methionine</keyword>
<dbReference type="GO" id="GO:0009007">
    <property type="term" value="F:site-specific DNA-methyltransferase (adenine-specific) activity"/>
    <property type="evidence" value="ECO:0007669"/>
    <property type="project" value="UniProtKB-EC"/>
</dbReference>
<dbReference type="InterPro" id="IPR002052">
    <property type="entry name" value="DNA_methylase_N6_adenine_CS"/>
</dbReference>
<dbReference type="AlphaFoldDB" id="A0A3N0DSY0"/>
<dbReference type="SUPFAM" id="SSF53335">
    <property type="entry name" value="S-adenosyl-L-methionine-dependent methyltransferases"/>
    <property type="match status" value="1"/>
</dbReference>
<dbReference type="GO" id="GO:0009307">
    <property type="term" value="P:DNA restriction-modification system"/>
    <property type="evidence" value="ECO:0007669"/>
    <property type="project" value="InterPro"/>
</dbReference>
<dbReference type="Proteomes" id="UP000277094">
    <property type="component" value="Unassembled WGS sequence"/>
</dbReference>
<dbReference type="InterPro" id="IPR029063">
    <property type="entry name" value="SAM-dependent_MTases_sf"/>
</dbReference>
<proteinExistence type="predicted"/>
<dbReference type="GO" id="GO:0032259">
    <property type="term" value="P:methylation"/>
    <property type="evidence" value="ECO:0007669"/>
    <property type="project" value="UniProtKB-KW"/>
</dbReference>
<sequence length="354" mass="38793">MIKYLGSKRLLVGVLGDIAQAVGASTALDLFTGTTRVAQELKSRGLFVTAADVASYSGVFSDCYIATDADCVDPTEVRAALDELAALPGVRGYVTETFCEASRYFQPHNGMRIDAIRDHIEARYAASPLRPILLTSLLDAADRVDSTTGLQMAYLKAWAPRSYEDLTLREPQLIAGPGRTVVGDAAETARSTPRVDLAYLDPPYNQHRYFTNYHVWETLVRWDAPEHYGIACKRIDARDDVTKSRFNRKREMPQALAELIASVNAETVVVSYNDESWVTPEEMTSWLLDAGHEEVGVLAFDAKRYVGAQIGIFNGAGEKVGEVKKLRNTELVFVAGPKEKVAAATAAPSALAQR</sequence>